<feature type="transmembrane region" description="Helical" evidence="1">
    <location>
        <begin position="139"/>
        <end position="157"/>
    </location>
</feature>
<gene>
    <name evidence="2" type="ORF">Fcan01_19218</name>
</gene>
<name>A0A226DLQ9_FOLCA</name>
<accession>A0A226DLQ9</accession>
<sequence>MSFGHLLLNCVENLCHSLGKLCNITGNRTQQILLFYNTFEIILRILNDGISTLLALAMGLACVVEVVVNFLAIKGRAIVPGAFYPIFPSVGVGIPVVSYTLLADAVNVGECAKHLKPACDNHISKRKDTVRYMKRRIRAVKVVQLSGGILSYTLFYLSKCTKAMFYSCMLYYTNVACLSISL</sequence>
<proteinExistence type="predicted"/>
<comment type="caution">
    <text evidence="2">The sequence shown here is derived from an EMBL/GenBank/DDBJ whole genome shotgun (WGS) entry which is preliminary data.</text>
</comment>
<dbReference type="Proteomes" id="UP000198287">
    <property type="component" value="Unassembled WGS sequence"/>
</dbReference>
<protein>
    <submittedName>
        <fullName evidence="2">Uncharacterized protein</fullName>
    </submittedName>
</protein>
<reference evidence="2 3" key="1">
    <citation type="submission" date="2015-12" db="EMBL/GenBank/DDBJ databases">
        <title>The genome of Folsomia candida.</title>
        <authorList>
            <person name="Faddeeva A."/>
            <person name="Derks M.F."/>
            <person name="Anvar Y."/>
            <person name="Smit S."/>
            <person name="Van Straalen N."/>
            <person name="Roelofs D."/>
        </authorList>
    </citation>
    <scope>NUCLEOTIDE SEQUENCE [LARGE SCALE GENOMIC DNA]</scope>
    <source>
        <strain evidence="2 3">VU population</strain>
        <tissue evidence="2">Whole body</tissue>
    </source>
</reference>
<keyword evidence="1" id="KW-0472">Membrane</keyword>
<organism evidence="2 3">
    <name type="scientific">Folsomia candida</name>
    <name type="common">Springtail</name>
    <dbReference type="NCBI Taxonomy" id="158441"/>
    <lineage>
        <taxon>Eukaryota</taxon>
        <taxon>Metazoa</taxon>
        <taxon>Ecdysozoa</taxon>
        <taxon>Arthropoda</taxon>
        <taxon>Hexapoda</taxon>
        <taxon>Collembola</taxon>
        <taxon>Entomobryomorpha</taxon>
        <taxon>Isotomoidea</taxon>
        <taxon>Isotomidae</taxon>
        <taxon>Proisotominae</taxon>
        <taxon>Folsomia</taxon>
    </lineage>
</organism>
<evidence type="ECO:0000313" key="3">
    <source>
        <dbReference type="Proteomes" id="UP000198287"/>
    </source>
</evidence>
<dbReference type="AlphaFoldDB" id="A0A226DLQ9"/>
<keyword evidence="1" id="KW-1133">Transmembrane helix</keyword>
<feature type="transmembrane region" description="Helical" evidence="1">
    <location>
        <begin position="53"/>
        <end position="73"/>
    </location>
</feature>
<evidence type="ECO:0000313" key="2">
    <source>
        <dbReference type="EMBL" id="OXA46060.1"/>
    </source>
</evidence>
<keyword evidence="1" id="KW-0812">Transmembrane</keyword>
<dbReference type="EMBL" id="LNIX01000016">
    <property type="protein sequence ID" value="OXA46060.1"/>
    <property type="molecule type" value="Genomic_DNA"/>
</dbReference>
<keyword evidence="3" id="KW-1185">Reference proteome</keyword>
<evidence type="ECO:0000256" key="1">
    <source>
        <dbReference type="SAM" id="Phobius"/>
    </source>
</evidence>